<proteinExistence type="predicted"/>
<protein>
    <recommendedName>
        <fullName evidence="4">Secreted protein</fullName>
    </recommendedName>
</protein>
<dbReference type="GeneID" id="75914047"/>
<keyword evidence="3" id="KW-1185">Reference proteome</keyword>
<accession>A0AAD5EB11</accession>
<evidence type="ECO:0000256" key="1">
    <source>
        <dbReference type="SAM" id="SignalP"/>
    </source>
</evidence>
<name>A0AAD5EB11_UMBRA</name>
<reference evidence="2" key="2">
    <citation type="journal article" date="2022" name="Proc. Natl. Acad. Sci. U.S.A.">
        <title>Diploid-dominant life cycles characterize the early evolution of Fungi.</title>
        <authorList>
            <person name="Amses K.R."/>
            <person name="Simmons D.R."/>
            <person name="Longcore J.E."/>
            <person name="Mondo S.J."/>
            <person name="Seto K."/>
            <person name="Jeronimo G.H."/>
            <person name="Bonds A.E."/>
            <person name="Quandt C.A."/>
            <person name="Davis W.J."/>
            <person name="Chang Y."/>
            <person name="Federici B.A."/>
            <person name="Kuo A."/>
            <person name="LaButti K."/>
            <person name="Pangilinan J."/>
            <person name="Andreopoulos W."/>
            <person name="Tritt A."/>
            <person name="Riley R."/>
            <person name="Hundley H."/>
            <person name="Johnson J."/>
            <person name="Lipzen A."/>
            <person name="Barry K."/>
            <person name="Lang B.F."/>
            <person name="Cuomo C.A."/>
            <person name="Buchler N.E."/>
            <person name="Grigoriev I.V."/>
            <person name="Spatafora J.W."/>
            <person name="Stajich J.E."/>
            <person name="James T.Y."/>
        </authorList>
    </citation>
    <scope>NUCLEOTIDE SEQUENCE</scope>
    <source>
        <strain evidence="2">AG</strain>
    </source>
</reference>
<evidence type="ECO:0008006" key="4">
    <source>
        <dbReference type="Google" id="ProtNLM"/>
    </source>
</evidence>
<dbReference type="EMBL" id="MU620915">
    <property type="protein sequence ID" value="KAI8580032.1"/>
    <property type="molecule type" value="Genomic_DNA"/>
</dbReference>
<feature type="chain" id="PRO_5041963163" description="Secreted protein" evidence="1">
    <location>
        <begin position="23"/>
        <end position="95"/>
    </location>
</feature>
<keyword evidence="1" id="KW-0732">Signal</keyword>
<reference evidence="2" key="1">
    <citation type="submission" date="2021-06" db="EMBL/GenBank/DDBJ databases">
        <authorList>
            <consortium name="DOE Joint Genome Institute"/>
            <person name="Mondo S.J."/>
            <person name="Amses K.R."/>
            <person name="Simmons D.R."/>
            <person name="Longcore J.E."/>
            <person name="Seto K."/>
            <person name="Alves G.H."/>
            <person name="Bonds A.E."/>
            <person name="Quandt C.A."/>
            <person name="Davis W.J."/>
            <person name="Chang Y."/>
            <person name="Letcher P.M."/>
            <person name="Powell M.J."/>
            <person name="Kuo A."/>
            <person name="Labutti K."/>
            <person name="Pangilinan J."/>
            <person name="Andreopoulos W."/>
            <person name="Tritt A."/>
            <person name="Riley R."/>
            <person name="Hundley H."/>
            <person name="Johnson J."/>
            <person name="Lipzen A."/>
            <person name="Barry K."/>
            <person name="Berbee M.L."/>
            <person name="Buchler N.E."/>
            <person name="Grigoriev I.V."/>
            <person name="Spatafora J.W."/>
            <person name="Stajich J.E."/>
            <person name="James T.Y."/>
        </authorList>
    </citation>
    <scope>NUCLEOTIDE SEQUENCE</scope>
    <source>
        <strain evidence="2">AG</strain>
    </source>
</reference>
<evidence type="ECO:0000313" key="3">
    <source>
        <dbReference type="Proteomes" id="UP001206595"/>
    </source>
</evidence>
<comment type="caution">
    <text evidence="2">The sequence shown here is derived from an EMBL/GenBank/DDBJ whole genome shotgun (WGS) entry which is preliminary data.</text>
</comment>
<dbReference type="AlphaFoldDB" id="A0AAD5EB11"/>
<sequence length="95" mass="10913">MFLDSHLISPFVFFFFFPLCFSLCACPAFVDFGPIIVEGDRGTFPDMPTHPWSFCMKIEETRVNIMAICFSFHHFVVSSLPKSYVIKSPPPTCMY</sequence>
<dbReference type="Proteomes" id="UP001206595">
    <property type="component" value="Unassembled WGS sequence"/>
</dbReference>
<evidence type="ECO:0000313" key="2">
    <source>
        <dbReference type="EMBL" id="KAI8580032.1"/>
    </source>
</evidence>
<gene>
    <name evidence="2" type="ORF">K450DRAFT_239030</name>
</gene>
<organism evidence="2 3">
    <name type="scientific">Umbelopsis ramanniana AG</name>
    <dbReference type="NCBI Taxonomy" id="1314678"/>
    <lineage>
        <taxon>Eukaryota</taxon>
        <taxon>Fungi</taxon>
        <taxon>Fungi incertae sedis</taxon>
        <taxon>Mucoromycota</taxon>
        <taxon>Mucoromycotina</taxon>
        <taxon>Umbelopsidomycetes</taxon>
        <taxon>Umbelopsidales</taxon>
        <taxon>Umbelopsidaceae</taxon>
        <taxon>Umbelopsis</taxon>
    </lineage>
</organism>
<dbReference type="RefSeq" id="XP_051445036.1">
    <property type="nucleotide sequence ID" value="XM_051588702.1"/>
</dbReference>
<feature type="signal peptide" evidence="1">
    <location>
        <begin position="1"/>
        <end position="22"/>
    </location>
</feature>